<evidence type="ECO:0000313" key="3">
    <source>
        <dbReference type="Proteomes" id="UP000033866"/>
    </source>
</evidence>
<dbReference type="GO" id="GO:0008233">
    <property type="term" value="F:peptidase activity"/>
    <property type="evidence" value="ECO:0007669"/>
    <property type="project" value="InterPro"/>
</dbReference>
<comment type="caution">
    <text evidence="2">The sequence shown here is derived from an EMBL/GenBank/DDBJ whole genome shotgun (WGS) entry which is preliminary data.</text>
</comment>
<name>A0A0G0EAE7_9BACT</name>
<dbReference type="Proteomes" id="UP000033866">
    <property type="component" value="Unassembled WGS sequence"/>
</dbReference>
<dbReference type="EMBL" id="LBPV01000047">
    <property type="protein sequence ID" value="KKP64362.1"/>
    <property type="molecule type" value="Genomic_DNA"/>
</dbReference>
<dbReference type="Gene3D" id="3.30.1380.10">
    <property type="match status" value="1"/>
</dbReference>
<dbReference type="SUPFAM" id="SSF55166">
    <property type="entry name" value="Hedgehog/DD-peptidase"/>
    <property type="match status" value="1"/>
</dbReference>
<accession>A0A0G0EAE7</accession>
<evidence type="ECO:0000313" key="2">
    <source>
        <dbReference type="EMBL" id="KKP64362.1"/>
    </source>
</evidence>
<proteinExistence type="predicted"/>
<protein>
    <recommendedName>
        <fullName evidence="1">Peptidase M15C domain-containing protein</fullName>
    </recommendedName>
</protein>
<gene>
    <name evidence="2" type="ORF">UR61_C0047G0004</name>
</gene>
<dbReference type="CDD" id="cd14845">
    <property type="entry name" value="L-Ala-D-Glu_peptidase_like"/>
    <property type="match status" value="1"/>
</dbReference>
<feature type="domain" description="Peptidase M15C" evidence="1">
    <location>
        <begin position="63"/>
        <end position="127"/>
    </location>
</feature>
<organism evidence="2 3">
    <name type="scientific">candidate division WS6 bacterium GW2011_GWE1_34_7</name>
    <dbReference type="NCBI Taxonomy" id="1619093"/>
    <lineage>
        <taxon>Bacteria</taxon>
        <taxon>Candidatus Dojkabacteria</taxon>
    </lineage>
</organism>
<dbReference type="InterPro" id="IPR039561">
    <property type="entry name" value="Peptidase_M15C"/>
</dbReference>
<sequence length="128" mass="14828">MFQLSQTSYNRLKGIDQRLIDIVTMAIITSPIDFGIPQDGGLRTVERQKELFDLKKSKCDGYKNKSYHQSGRAFDIYAYVDKKASWDRAHLKTIADHLILVAKRDFDINLEWGGNFKGFVDMPHFQIK</sequence>
<dbReference type="InterPro" id="IPR009045">
    <property type="entry name" value="Zn_M74/Hedgehog-like"/>
</dbReference>
<reference evidence="2 3" key="1">
    <citation type="journal article" date="2015" name="Nature">
        <title>rRNA introns, odd ribosomes, and small enigmatic genomes across a large radiation of phyla.</title>
        <authorList>
            <person name="Brown C.T."/>
            <person name="Hug L.A."/>
            <person name="Thomas B.C."/>
            <person name="Sharon I."/>
            <person name="Castelle C.J."/>
            <person name="Singh A."/>
            <person name="Wilkins M.J."/>
            <person name="Williams K.H."/>
            <person name="Banfield J.F."/>
        </authorList>
    </citation>
    <scope>NUCLEOTIDE SEQUENCE [LARGE SCALE GENOMIC DNA]</scope>
</reference>
<dbReference type="AlphaFoldDB" id="A0A0G0EAE7"/>
<dbReference type="Pfam" id="PF13539">
    <property type="entry name" value="Peptidase_M15_4"/>
    <property type="match status" value="1"/>
</dbReference>
<evidence type="ECO:0000259" key="1">
    <source>
        <dbReference type="Pfam" id="PF13539"/>
    </source>
</evidence>